<name>A0ABS4PJX0_9PSEU</name>
<keyword evidence="5" id="KW-1185">Reference proteome</keyword>
<feature type="region of interest" description="Disordered" evidence="2">
    <location>
        <begin position="118"/>
        <end position="140"/>
    </location>
</feature>
<proteinExistence type="inferred from homology"/>
<dbReference type="Pfam" id="PF03795">
    <property type="entry name" value="YCII"/>
    <property type="match status" value="1"/>
</dbReference>
<sequence>MRFMILLKSDESNDSGRAPTEAELTEMAKFNEEMVGAGILLTGEGLAPSSQGARVKLSNGSATVTDGPFTEAKELIAGFWMIEVPSLEEALSWVKRVPGPDQEIEVRRVLEAEDFGEAFTPELQEKEARMRAAAAERTDG</sequence>
<comment type="similarity">
    <text evidence="1">Belongs to the YciI family.</text>
</comment>
<dbReference type="PANTHER" id="PTHR35174:SF4">
    <property type="entry name" value="BLL7163 PROTEIN"/>
    <property type="match status" value="1"/>
</dbReference>
<evidence type="ECO:0000313" key="5">
    <source>
        <dbReference type="Proteomes" id="UP000741013"/>
    </source>
</evidence>
<dbReference type="EMBL" id="JAGGMS010000001">
    <property type="protein sequence ID" value="MBP2178931.1"/>
    <property type="molecule type" value="Genomic_DNA"/>
</dbReference>
<comment type="caution">
    <text evidence="4">The sequence shown here is derived from an EMBL/GenBank/DDBJ whole genome shotgun (WGS) entry which is preliminary data.</text>
</comment>
<evidence type="ECO:0000313" key="4">
    <source>
        <dbReference type="EMBL" id="MBP2178931.1"/>
    </source>
</evidence>
<reference evidence="4 5" key="1">
    <citation type="submission" date="2021-03" db="EMBL/GenBank/DDBJ databases">
        <title>Sequencing the genomes of 1000 actinobacteria strains.</title>
        <authorList>
            <person name="Klenk H.-P."/>
        </authorList>
    </citation>
    <scope>NUCLEOTIDE SEQUENCE [LARGE SCALE GENOMIC DNA]</scope>
    <source>
        <strain evidence="4 5">DSM 45510</strain>
    </source>
</reference>
<accession>A0ABS4PJX0</accession>
<organism evidence="4 5">
    <name type="scientific">Amycolatopsis magusensis</name>
    <dbReference type="NCBI Taxonomy" id="882444"/>
    <lineage>
        <taxon>Bacteria</taxon>
        <taxon>Bacillati</taxon>
        <taxon>Actinomycetota</taxon>
        <taxon>Actinomycetes</taxon>
        <taxon>Pseudonocardiales</taxon>
        <taxon>Pseudonocardiaceae</taxon>
        <taxon>Amycolatopsis</taxon>
    </lineage>
</organism>
<gene>
    <name evidence="4" type="ORF">JOM49_000457</name>
</gene>
<dbReference type="SUPFAM" id="SSF54909">
    <property type="entry name" value="Dimeric alpha+beta barrel"/>
    <property type="match status" value="1"/>
</dbReference>
<dbReference type="Proteomes" id="UP000741013">
    <property type="component" value="Unassembled WGS sequence"/>
</dbReference>
<evidence type="ECO:0000259" key="3">
    <source>
        <dbReference type="Pfam" id="PF03795"/>
    </source>
</evidence>
<evidence type="ECO:0000256" key="1">
    <source>
        <dbReference type="ARBA" id="ARBA00007689"/>
    </source>
</evidence>
<feature type="compositionally biased region" description="Basic and acidic residues" evidence="2">
    <location>
        <begin position="123"/>
        <end position="140"/>
    </location>
</feature>
<dbReference type="Gene3D" id="3.30.70.1060">
    <property type="entry name" value="Dimeric alpha+beta barrel"/>
    <property type="match status" value="1"/>
</dbReference>
<feature type="domain" description="YCII-related" evidence="3">
    <location>
        <begin position="1"/>
        <end position="111"/>
    </location>
</feature>
<evidence type="ECO:0000256" key="2">
    <source>
        <dbReference type="SAM" id="MobiDB-lite"/>
    </source>
</evidence>
<dbReference type="RefSeq" id="WP_209662629.1">
    <property type="nucleotide sequence ID" value="NZ_JAGGMS010000001.1"/>
</dbReference>
<dbReference type="PANTHER" id="PTHR35174">
    <property type="entry name" value="BLL7171 PROTEIN-RELATED"/>
    <property type="match status" value="1"/>
</dbReference>
<protein>
    <recommendedName>
        <fullName evidence="3">YCII-related domain-containing protein</fullName>
    </recommendedName>
</protein>
<dbReference type="InterPro" id="IPR011008">
    <property type="entry name" value="Dimeric_a/b-barrel"/>
</dbReference>
<dbReference type="InterPro" id="IPR005545">
    <property type="entry name" value="YCII"/>
</dbReference>